<reference evidence="2 3" key="1">
    <citation type="journal article" date="2015" name="Proc. Natl. Acad. Sci. U.S.A.">
        <title>The resurrection genome of Boea hygrometrica: A blueprint for survival of dehydration.</title>
        <authorList>
            <person name="Xiao L."/>
            <person name="Yang G."/>
            <person name="Zhang L."/>
            <person name="Yang X."/>
            <person name="Zhao S."/>
            <person name="Ji Z."/>
            <person name="Zhou Q."/>
            <person name="Hu M."/>
            <person name="Wang Y."/>
            <person name="Chen M."/>
            <person name="Xu Y."/>
            <person name="Jin H."/>
            <person name="Xiao X."/>
            <person name="Hu G."/>
            <person name="Bao F."/>
            <person name="Hu Y."/>
            <person name="Wan P."/>
            <person name="Li L."/>
            <person name="Deng X."/>
            <person name="Kuang T."/>
            <person name="Xiang C."/>
            <person name="Zhu J.K."/>
            <person name="Oliver M.J."/>
            <person name="He Y."/>
        </authorList>
    </citation>
    <scope>NUCLEOTIDE SEQUENCE [LARGE SCALE GENOMIC DNA]</scope>
    <source>
        <strain evidence="3">cv. XS01</strain>
    </source>
</reference>
<dbReference type="Proteomes" id="UP000250235">
    <property type="component" value="Unassembled WGS sequence"/>
</dbReference>
<feature type="region of interest" description="Disordered" evidence="1">
    <location>
        <begin position="196"/>
        <end position="219"/>
    </location>
</feature>
<sequence length="313" mass="34953">MDRYTADLFLEVRTSMSYISPSSTSEGSTRRFDLTTRVQTRSHNQQLEHCDVLSMQIDSDLVIYQTTLLRTFQVVTICRVDKSEPPPPLSNAAAAAARFRQKFVSVQFDEENLFVLISSVLIVQADEGVSFLVVDRIGDIYRSLPRRADVIVTTVGARHKCQQDRKFETFESNAGRRRVRRCPIACAREARDLRAGRARETHASQSKGATGRDDGRRLLAGSRTRRRMVAHWLGDDARLRNTGWLLPHLASTRCAMMAGGVPPRIDAAGRATCDGCVQFAHDVASRLVWRRASCRRVFVVVAPPPAAAPASLR</sequence>
<dbReference type="AlphaFoldDB" id="A0A2Z7DBU3"/>
<protein>
    <submittedName>
        <fullName evidence="2">Uncharacterized protein</fullName>
    </submittedName>
</protein>
<evidence type="ECO:0000313" key="2">
    <source>
        <dbReference type="EMBL" id="KZV54756.1"/>
    </source>
</evidence>
<name>A0A2Z7DBU3_9LAMI</name>
<evidence type="ECO:0000313" key="3">
    <source>
        <dbReference type="Proteomes" id="UP000250235"/>
    </source>
</evidence>
<evidence type="ECO:0000256" key="1">
    <source>
        <dbReference type="SAM" id="MobiDB-lite"/>
    </source>
</evidence>
<dbReference type="EMBL" id="KQ989174">
    <property type="protein sequence ID" value="KZV54756.1"/>
    <property type="molecule type" value="Genomic_DNA"/>
</dbReference>
<organism evidence="2 3">
    <name type="scientific">Dorcoceras hygrometricum</name>
    <dbReference type="NCBI Taxonomy" id="472368"/>
    <lineage>
        <taxon>Eukaryota</taxon>
        <taxon>Viridiplantae</taxon>
        <taxon>Streptophyta</taxon>
        <taxon>Embryophyta</taxon>
        <taxon>Tracheophyta</taxon>
        <taxon>Spermatophyta</taxon>
        <taxon>Magnoliopsida</taxon>
        <taxon>eudicotyledons</taxon>
        <taxon>Gunneridae</taxon>
        <taxon>Pentapetalae</taxon>
        <taxon>asterids</taxon>
        <taxon>lamiids</taxon>
        <taxon>Lamiales</taxon>
        <taxon>Gesneriaceae</taxon>
        <taxon>Didymocarpoideae</taxon>
        <taxon>Trichosporeae</taxon>
        <taxon>Loxocarpinae</taxon>
        <taxon>Dorcoceras</taxon>
    </lineage>
</organism>
<proteinExistence type="predicted"/>
<gene>
    <name evidence="2" type="ORF">F511_40862</name>
</gene>
<accession>A0A2Z7DBU3</accession>
<keyword evidence="3" id="KW-1185">Reference proteome</keyword>